<reference evidence="3" key="1">
    <citation type="journal article" date="2019" name="Int. J. Syst. Evol. Microbiol.">
        <title>The Global Catalogue of Microorganisms (GCM) 10K type strain sequencing project: providing services to taxonomists for standard genome sequencing and annotation.</title>
        <authorList>
            <consortium name="The Broad Institute Genomics Platform"/>
            <consortium name="The Broad Institute Genome Sequencing Center for Infectious Disease"/>
            <person name="Wu L."/>
            <person name="Ma J."/>
        </authorList>
    </citation>
    <scope>NUCLEOTIDE SEQUENCE [LARGE SCALE GENOMIC DNA]</scope>
    <source>
        <strain evidence="3">CCUG 57942</strain>
    </source>
</reference>
<comment type="caution">
    <text evidence="2">The sequence shown here is derived from an EMBL/GenBank/DDBJ whole genome shotgun (WGS) entry which is preliminary data.</text>
</comment>
<evidence type="ECO:0008006" key="4">
    <source>
        <dbReference type="Google" id="ProtNLM"/>
    </source>
</evidence>
<feature type="signal peptide" evidence="1">
    <location>
        <begin position="1"/>
        <end position="17"/>
    </location>
</feature>
<dbReference type="EMBL" id="JBHUJB010000022">
    <property type="protein sequence ID" value="MFD2158376.1"/>
    <property type="molecule type" value="Genomic_DNA"/>
</dbReference>
<accession>A0ABW4Z980</accession>
<feature type="chain" id="PRO_5046636937" description="PhoD-like phosphatase metallophosphatase domain-containing protein" evidence="1">
    <location>
        <begin position="18"/>
        <end position="867"/>
    </location>
</feature>
<evidence type="ECO:0000256" key="1">
    <source>
        <dbReference type="SAM" id="SignalP"/>
    </source>
</evidence>
<sequence length="867" mass="96465">MMKLLPLLTLLPLSLQAKEITLNWSDSVEQQWIGRHFWQNSYRDWAQKNGRIEVVQPGGNRSAVVTSHAIDASQTFKLSTKLGILQKPSANKTGWGGFKLGLRGQWTHAKTWENQAMTCRGTAAGITADGRLFIDQIKDNAPQLTTQDLVTLTLEAIPSGADLTLVLTAKTATQEHSITTKVPQQQITGMFALTSHNGSLKNNKFDDNKGNKNGQLAHWFDELTMNGNAITATPERQFGPIAFNQFLTSSDTLRMNVQLPPLDIKYTDAINLEVQQDGAWRKIAAATYHQPSSTALFTVPDWDTSTTTPYRVTWLGTGFDGKTYTHHYPGTIMAEPKQSNVTLGSFNCMFWTGFPYADSVSNMKKSKPHILAFTGDQLYEGAGGYGCIFGPYEDARLNYFQHWFLHGLAFRDLLANTASMTINDDHDVFHGNIWGEAGKAADMTQSGAANQQDSGGYKMYPQFVNLVQKSQCGHLPPSPDQAPVKQAIETYYTDVRYAGVSFAVLEDRKWKSAPKNIHHNQEVYNGFFKDPDYASNASQIRKDSAHAELLGKRQEQFLETWAADWSDQTWMKCVVSQTAFTTAATNGLNIKHPWDRYDDKNFPEAGAWPKNAQIPSHDMDANGWPAVARDRAVHIMRKAFAPHVTGDQHLGSMIRYGIEEHDSGSVAFCVPAAATGWSRLWMPKKPGILDETFIGKLNGEGFSFDPKHYCGKFLDGHGNKFTMLAAANPQKQQKRQPHSYYDRNPGYGVITFHRETHDITLAAWPAYAAPGGQGDEGRPYAGWPLTIKQTDNYNKSAKGFLPTVSLGNSPVVQVINDTNGEIEYTIRPSGDTFKPRVFDTSSLYTLRVGDPDAETWHIQQGLKAQAQ</sequence>
<dbReference type="InterPro" id="IPR038607">
    <property type="entry name" value="PhoD-like_sf"/>
</dbReference>
<keyword evidence="3" id="KW-1185">Reference proteome</keyword>
<evidence type="ECO:0000313" key="3">
    <source>
        <dbReference type="Proteomes" id="UP001597389"/>
    </source>
</evidence>
<organism evidence="2 3">
    <name type="scientific">Rubritalea tangerina</name>
    <dbReference type="NCBI Taxonomy" id="430798"/>
    <lineage>
        <taxon>Bacteria</taxon>
        <taxon>Pseudomonadati</taxon>
        <taxon>Verrucomicrobiota</taxon>
        <taxon>Verrucomicrobiia</taxon>
        <taxon>Verrucomicrobiales</taxon>
        <taxon>Rubritaleaceae</taxon>
        <taxon>Rubritalea</taxon>
    </lineage>
</organism>
<dbReference type="RefSeq" id="WP_377086421.1">
    <property type="nucleotide sequence ID" value="NZ_JBHSJL010000014.1"/>
</dbReference>
<proteinExistence type="predicted"/>
<evidence type="ECO:0000313" key="2">
    <source>
        <dbReference type="EMBL" id="MFD2158376.1"/>
    </source>
</evidence>
<protein>
    <recommendedName>
        <fullName evidence="4">PhoD-like phosphatase metallophosphatase domain-containing protein</fullName>
    </recommendedName>
</protein>
<gene>
    <name evidence="2" type="ORF">ACFSW8_05660</name>
</gene>
<dbReference type="Proteomes" id="UP001597389">
    <property type="component" value="Unassembled WGS sequence"/>
</dbReference>
<name>A0ABW4Z980_9BACT</name>
<dbReference type="Gene3D" id="3.60.21.70">
    <property type="entry name" value="PhoD-like phosphatase"/>
    <property type="match status" value="1"/>
</dbReference>
<keyword evidence="1" id="KW-0732">Signal</keyword>